<evidence type="ECO:0000256" key="1">
    <source>
        <dbReference type="SAM" id="Phobius"/>
    </source>
</evidence>
<comment type="caution">
    <text evidence="2">The sequence shown here is derived from an EMBL/GenBank/DDBJ whole genome shotgun (WGS) entry which is preliminary data.</text>
</comment>
<evidence type="ECO:0000313" key="2">
    <source>
        <dbReference type="EMBL" id="CAD5217593.1"/>
    </source>
</evidence>
<dbReference type="Pfam" id="PF10326">
    <property type="entry name" value="7TM_GPCR_Str"/>
    <property type="match status" value="1"/>
</dbReference>
<gene>
    <name evidence="2" type="ORF">BOKJ2_LOCUS7165</name>
</gene>
<keyword evidence="1" id="KW-1133">Transmembrane helix</keyword>
<sequence length="95" mass="10529">MDIYKQNVTVSTRRAQTQMTKVLIFQASYPLTLCIPLVIIVTATMYGVHLLDMATIGVSLIHALPTLNGISVIMCIPSYRTKTLGFLKQRVGMTL</sequence>
<feature type="transmembrane region" description="Helical" evidence="1">
    <location>
        <begin position="54"/>
        <end position="79"/>
    </location>
</feature>
<organism evidence="2 3">
    <name type="scientific">Bursaphelenchus okinawaensis</name>
    <dbReference type="NCBI Taxonomy" id="465554"/>
    <lineage>
        <taxon>Eukaryota</taxon>
        <taxon>Metazoa</taxon>
        <taxon>Ecdysozoa</taxon>
        <taxon>Nematoda</taxon>
        <taxon>Chromadorea</taxon>
        <taxon>Rhabditida</taxon>
        <taxon>Tylenchina</taxon>
        <taxon>Tylenchomorpha</taxon>
        <taxon>Aphelenchoidea</taxon>
        <taxon>Aphelenchoididae</taxon>
        <taxon>Bursaphelenchus</taxon>
    </lineage>
</organism>
<dbReference type="InterPro" id="IPR019428">
    <property type="entry name" value="7TM_GPCR_serpentine_rcpt_Str"/>
</dbReference>
<keyword evidence="1" id="KW-0472">Membrane</keyword>
<dbReference type="AlphaFoldDB" id="A0A811KQM7"/>
<keyword evidence="1" id="KW-0812">Transmembrane</keyword>
<name>A0A811KQM7_9BILA</name>
<dbReference type="Proteomes" id="UP000614601">
    <property type="component" value="Unassembled WGS sequence"/>
</dbReference>
<feature type="transmembrane region" description="Helical" evidence="1">
    <location>
        <begin position="22"/>
        <end position="48"/>
    </location>
</feature>
<protein>
    <recommendedName>
        <fullName evidence="4">G protein-coupled receptor</fullName>
    </recommendedName>
</protein>
<reference evidence="2" key="1">
    <citation type="submission" date="2020-09" db="EMBL/GenBank/DDBJ databases">
        <authorList>
            <person name="Kikuchi T."/>
        </authorList>
    </citation>
    <scope>NUCLEOTIDE SEQUENCE</scope>
    <source>
        <strain evidence="2">SH1</strain>
    </source>
</reference>
<keyword evidence="3" id="KW-1185">Reference proteome</keyword>
<dbReference type="Proteomes" id="UP000783686">
    <property type="component" value="Unassembled WGS sequence"/>
</dbReference>
<accession>A0A811KQM7</accession>
<evidence type="ECO:0000313" key="3">
    <source>
        <dbReference type="Proteomes" id="UP000614601"/>
    </source>
</evidence>
<dbReference type="EMBL" id="CAJFDH010000003">
    <property type="protein sequence ID" value="CAD5217593.1"/>
    <property type="molecule type" value="Genomic_DNA"/>
</dbReference>
<evidence type="ECO:0008006" key="4">
    <source>
        <dbReference type="Google" id="ProtNLM"/>
    </source>
</evidence>
<dbReference type="EMBL" id="CAJFCW020000003">
    <property type="protein sequence ID" value="CAG9108091.1"/>
    <property type="molecule type" value="Genomic_DNA"/>
</dbReference>
<proteinExistence type="predicted"/>